<protein>
    <recommendedName>
        <fullName evidence="3">Bacterial Ig domain-containing protein</fullName>
    </recommendedName>
</protein>
<accession>A0A430AH19</accession>
<gene>
    <name evidence="1" type="ORF">CBF30_08185</name>
</gene>
<evidence type="ECO:0000313" key="1">
    <source>
        <dbReference type="EMBL" id="RSU07222.1"/>
    </source>
</evidence>
<dbReference type="Proteomes" id="UP000288669">
    <property type="component" value="Unassembled WGS sequence"/>
</dbReference>
<dbReference type="EMBL" id="NGJZ01000002">
    <property type="protein sequence ID" value="RSU07222.1"/>
    <property type="molecule type" value="Genomic_DNA"/>
</dbReference>
<comment type="caution">
    <text evidence="1">The sequence shown here is derived from an EMBL/GenBank/DDBJ whole genome shotgun (WGS) entry which is preliminary data.</text>
</comment>
<organism evidence="1 2">
    <name type="scientific">Vagococcus entomophilus</name>
    <dbReference type="NCBI Taxonomy" id="1160095"/>
    <lineage>
        <taxon>Bacteria</taxon>
        <taxon>Bacillati</taxon>
        <taxon>Bacillota</taxon>
        <taxon>Bacilli</taxon>
        <taxon>Lactobacillales</taxon>
        <taxon>Enterococcaceae</taxon>
        <taxon>Vagococcus</taxon>
    </lineage>
</organism>
<evidence type="ECO:0008006" key="3">
    <source>
        <dbReference type="Google" id="ProtNLM"/>
    </source>
</evidence>
<evidence type="ECO:0000313" key="2">
    <source>
        <dbReference type="Proteomes" id="UP000288669"/>
    </source>
</evidence>
<keyword evidence="2" id="KW-1185">Reference proteome</keyword>
<proteinExistence type="predicted"/>
<name>A0A430AH19_9ENTE</name>
<sequence length="206" mass="22653">MGKIRLKILIMLVLGGSFVLVAFQGNPVKGEATICRSNISLAQPKQGDYIISGRASSWSTVYVSVGNSYGYPICTDFFGNFRVNVGRRLRAGEVVQAYYKYYKGYTCVKVQGCPIPPKPTVIEAPTVNSTVAGMREIAGVARANVSVYVKITDTKGISYSNHTVSAKNGRYKIPLNRSLQFGDTIELYQVVNNIKSEVFLFSLLTR</sequence>
<dbReference type="RefSeq" id="WP_126824971.1">
    <property type="nucleotide sequence ID" value="NZ_JBHLWU010000002.1"/>
</dbReference>
<reference evidence="1 2" key="1">
    <citation type="submission" date="2017-05" db="EMBL/GenBank/DDBJ databases">
        <title>Vagococcus spp. assemblies.</title>
        <authorList>
            <person name="Gulvik C.A."/>
        </authorList>
    </citation>
    <scope>NUCLEOTIDE SEQUENCE [LARGE SCALE GENOMIC DNA]</scope>
    <source>
        <strain evidence="1 2">DSM 24756</strain>
    </source>
</reference>
<dbReference type="AlphaFoldDB" id="A0A430AH19"/>